<proteinExistence type="predicted"/>
<dbReference type="EMBL" id="CM004394">
    <property type="protein sequence ID" value="OAY43432.1"/>
    <property type="molecule type" value="Genomic_DNA"/>
</dbReference>
<gene>
    <name evidence="1" type="ORF">MANES_08G069700</name>
</gene>
<evidence type="ECO:0000313" key="1">
    <source>
        <dbReference type="EMBL" id="OAY43432.1"/>
    </source>
</evidence>
<name>A0A2C9VFD5_MANES</name>
<protein>
    <submittedName>
        <fullName evidence="1">Uncharacterized protein</fullName>
    </submittedName>
</protein>
<accession>A0A2C9VFD5</accession>
<reference evidence="1" key="1">
    <citation type="submission" date="2016-02" db="EMBL/GenBank/DDBJ databases">
        <title>WGS assembly of Manihot esculenta.</title>
        <authorList>
            <person name="Bredeson J.V."/>
            <person name="Prochnik S.E."/>
            <person name="Lyons J.B."/>
            <person name="Schmutz J."/>
            <person name="Grimwood J."/>
            <person name="Vrebalov J."/>
            <person name="Bart R.S."/>
            <person name="Amuge T."/>
            <person name="Ferguson M.E."/>
            <person name="Green R."/>
            <person name="Putnam N."/>
            <person name="Stites J."/>
            <person name="Rounsley S."/>
            <person name="Rokhsar D.S."/>
        </authorList>
    </citation>
    <scope>NUCLEOTIDE SEQUENCE [LARGE SCALE GENOMIC DNA]</scope>
    <source>
        <tissue evidence="1">Leaf</tissue>
    </source>
</reference>
<dbReference type="AlphaFoldDB" id="A0A2C9VFD5"/>
<sequence>MPIYQKHTEDSERVTCFMLAFMSLNLQNLYEYIDAHTIISHLKEMFEELNCVEQYKISK</sequence>
<organism evidence="1">
    <name type="scientific">Manihot esculenta</name>
    <name type="common">Cassava</name>
    <name type="synonym">Jatropha manihot</name>
    <dbReference type="NCBI Taxonomy" id="3983"/>
    <lineage>
        <taxon>Eukaryota</taxon>
        <taxon>Viridiplantae</taxon>
        <taxon>Streptophyta</taxon>
        <taxon>Embryophyta</taxon>
        <taxon>Tracheophyta</taxon>
        <taxon>Spermatophyta</taxon>
        <taxon>Magnoliopsida</taxon>
        <taxon>eudicotyledons</taxon>
        <taxon>Gunneridae</taxon>
        <taxon>Pentapetalae</taxon>
        <taxon>rosids</taxon>
        <taxon>fabids</taxon>
        <taxon>Malpighiales</taxon>
        <taxon>Euphorbiaceae</taxon>
        <taxon>Crotonoideae</taxon>
        <taxon>Manihoteae</taxon>
        <taxon>Manihot</taxon>
    </lineage>
</organism>